<keyword evidence="2" id="KW-1185">Reference proteome</keyword>
<comment type="caution">
    <text evidence="1">The sequence shown here is derived from an EMBL/GenBank/DDBJ whole genome shotgun (WGS) entry which is preliminary data.</text>
</comment>
<gene>
    <name evidence="1" type="ORF">SEMRO_8_G006630.1</name>
</gene>
<name>A0A9N8D9J1_9STRA</name>
<evidence type="ECO:0000313" key="1">
    <source>
        <dbReference type="EMBL" id="CAB9496696.1"/>
    </source>
</evidence>
<protein>
    <submittedName>
        <fullName evidence="1">Uncharacterized protein</fullName>
    </submittedName>
</protein>
<accession>A0A9N8D9J1</accession>
<dbReference type="Proteomes" id="UP001153069">
    <property type="component" value="Unassembled WGS sequence"/>
</dbReference>
<dbReference type="AlphaFoldDB" id="A0A9N8D9J1"/>
<sequence>MRFVNGDGTTALHANTNTELKSYEICIDLPPSAESPSSVPSSVPSASPTGFGTLNFGSTPLRQDPNLVFTSSEATMEAWYKLYLLTGTSSGNDNRATVAIIQDSSNDYFVMIAYNGRNLPSGAAGTADVDVTTNSGSLSVSYSQNSGEATVINSQLVEGRYGWNFDSQDGLVVQAASGATVCFDHIASSLVGMSFVQGDNTVIEIASSNQEVVNNVFCVVVPF</sequence>
<reference evidence="1" key="1">
    <citation type="submission" date="2020-06" db="EMBL/GenBank/DDBJ databases">
        <authorList>
            <consortium name="Plant Systems Biology data submission"/>
        </authorList>
    </citation>
    <scope>NUCLEOTIDE SEQUENCE</scope>
    <source>
        <strain evidence="1">D6</strain>
    </source>
</reference>
<evidence type="ECO:0000313" key="2">
    <source>
        <dbReference type="Proteomes" id="UP001153069"/>
    </source>
</evidence>
<proteinExistence type="predicted"/>
<organism evidence="1 2">
    <name type="scientific">Seminavis robusta</name>
    <dbReference type="NCBI Taxonomy" id="568900"/>
    <lineage>
        <taxon>Eukaryota</taxon>
        <taxon>Sar</taxon>
        <taxon>Stramenopiles</taxon>
        <taxon>Ochrophyta</taxon>
        <taxon>Bacillariophyta</taxon>
        <taxon>Bacillariophyceae</taxon>
        <taxon>Bacillariophycidae</taxon>
        <taxon>Naviculales</taxon>
        <taxon>Naviculaceae</taxon>
        <taxon>Seminavis</taxon>
    </lineage>
</organism>
<dbReference type="EMBL" id="CAICTM010000008">
    <property type="protein sequence ID" value="CAB9496696.1"/>
    <property type="molecule type" value="Genomic_DNA"/>
</dbReference>